<dbReference type="SMART" id="SM00710">
    <property type="entry name" value="PbH1"/>
    <property type="match status" value="5"/>
</dbReference>
<dbReference type="InterPro" id="IPR011050">
    <property type="entry name" value="Pectin_lyase_fold/virulence"/>
</dbReference>
<sequence>MYGIICQTQPEILHDTIRIARVTSIGSSKALLMRNVRRLRLEDVRVSAAAKGYGAPVTFLNCDGLRAKELYFEDGKSNRAAVEIDESKNVKLRSVVLGDRTSYPYGISFKIDYGLTARELDVAESTLLKATKASVLLISPTPTPEPTPMPTPEPTDSPLPSPSVTPVPRPTDAPINGSAPTVKLRCSLGLEGQVLAADPYAKLVGPGPNCVFRVGKVVIRKPLTLSGINVQQLNESDTPVVVYAENVIVEHCRFVGVRNRISNGSRLPLLQIRSGRTAVEHCHFEYSSGVGLMVFSTTRKVDGVTLRRITGKSNRDGLITLSSNAENGKVVDNVVVEKLRAWSGAMSQRHALRIENGVGSVFVDDVYAEGSSYGVVIKHNGKLQRPNRVILTNVEVRGVNTGIAVDGKSRSSTEISVNKLRTSYSFRAVQMKNANAPVVYGVVVENSLRSYAGQLQFEGCDYLSLRVLSFSGNSGSPSAITLANSKEVKIGGAVLLPSSSYPYAITFYDSVTSPVGGLKLTNNHFDAARSNALRVI</sequence>
<organism evidence="2">
    <name type="scientific">Rhodosorus marinus</name>
    <dbReference type="NCBI Taxonomy" id="101924"/>
    <lineage>
        <taxon>Eukaryota</taxon>
        <taxon>Rhodophyta</taxon>
        <taxon>Stylonematophyceae</taxon>
        <taxon>Stylonematales</taxon>
        <taxon>Stylonemataceae</taxon>
        <taxon>Rhodosorus</taxon>
    </lineage>
</organism>
<dbReference type="SUPFAM" id="SSF51126">
    <property type="entry name" value="Pectin lyase-like"/>
    <property type="match status" value="1"/>
</dbReference>
<accession>A0A7S0G0H5</accession>
<dbReference type="InterPro" id="IPR006626">
    <property type="entry name" value="PbH1"/>
</dbReference>
<gene>
    <name evidence="2" type="ORF">RMAR0315_LOCUS1012</name>
</gene>
<evidence type="ECO:0000256" key="1">
    <source>
        <dbReference type="SAM" id="MobiDB-lite"/>
    </source>
</evidence>
<dbReference type="AlphaFoldDB" id="A0A7S0G0H5"/>
<proteinExistence type="predicted"/>
<evidence type="ECO:0000313" key="2">
    <source>
        <dbReference type="EMBL" id="CAD8391037.1"/>
    </source>
</evidence>
<feature type="compositionally biased region" description="Pro residues" evidence="1">
    <location>
        <begin position="141"/>
        <end position="171"/>
    </location>
</feature>
<protein>
    <recommendedName>
        <fullName evidence="3">Right handed beta helix domain-containing protein</fullName>
    </recommendedName>
</protein>
<feature type="region of interest" description="Disordered" evidence="1">
    <location>
        <begin position="138"/>
        <end position="176"/>
    </location>
</feature>
<reference evidence="2" key="1">
    <citation type="submission" date="2021-01" db="EMBL/GenBank/DDBJ databases">
        <authorList>
            <person name="Corre E."/>
            <person name="Pelletier E."/>
            <person name="Niang G."/>
            <person name="Scheremetjew M."/>
            <person name="Finn R."/>
            <person name="Kale V."/>
            <person name="Holt S."/>
            <person name="Cochrane G."/>
            <person name="Meng A."/>
            <person name="Brown T."/>
            <person name="Cohen L."/>
        </authorList>
    </citation>
    <scope>NUCLEOTIDE SEQUENCE</scope>
    <source>
        <strain evidence="2">UTEX LB 2760</strain>
    </source>
</reference>
<evidence type="ECO:0008006" key="3">
    <source>
        <dbReference type="Google" id="ProtNLM"/>
    </source>
</evidence>
<name>A0A7S0G0H5_9RHOD</name>
<dbReference type="Gene3D" id="2.160.20.10">
    <property type="entry name" value="Single-stranded right-handed beta-helix, Pectin lyase-like"/>
    <property type="match status" value="1"/>
</dbReference>
<dbReference type="InterPro" id="IPR012334">
    <property type="entry name" value="Pectin_lyas_fold"/>
</dbReference>
<dbReference type="EMBL" id="HBEK01001809">
    <property type="protein sequence ID" value="CAD8391037.1"/>
    <property type="molecule type" value="Transcribed_RNA"/>
</dbReference>